<evidence type="ECO:0000313" key="1">
    <source>
        <dbReference type="EMBL" id="MBC9812451.1"/>
    </source>
</evidence>
<dbReference type="Proteomes" id="UP000652681">
    <property type="component" value="Unassembled WGS sequence"/>
</dbReference>
<dbReference type="EMBL" id="JACVEL010000004">
    <property type="protein sequence ID" value="MBC9812451.1"/>
    <property type="molecule type" value="Genomic_DNA"/>
</dbReference>
<sequence>MKKQILCLFIGGALLATSCSRTPESKETEYTSNVKGFLNAKNNEEGEPVFNMISLSLVTDDWDGKEDFSPNSGDDKLVKVEFSIQSTDGSVDIGMMETNLGLFDSSTKKTYPASVSLATGPTLQALMSTFETGYAVFSVPVDTKLDNLYLGASTKDGAIDLSKENIESLLPLKKMEAPAEKTVALSASHAIEDIIFGMTKTYTFKSVTFNANDDKVKNFHSANPGMEGYSFVKLELDIDNSSKTEKAWVNLPYLISEYGYSIPDYDSSFGEKPSDVQPGKTSLTLYYRVRTGEKVIAFVGEDRKADDYSVKL</sequence>
<organism evidence="1 2">
    <name type="scientific">Taishania pollutisoli</name>
    <dbReference type="NCBI Taxonomy" id="2766479"/>
    <lineage>
        <taxon>Bacteria</taxon>
        <taxon>Pseudomonadati</taxon>
        <taxon>Bacteroidota</taxon>
        <taxon>Flavobacteriia</taxon>
        <taxon>Flavobacteriales</taxon>
        <taxon>Crocinitomicaceae</taxon>
        <taxon>Taishania</taxon>
    </lineage>
</organism>
<protein>
    <submittedName>
        <fullName evidence="1">Uncharacterized protein</fullName>
    </submittedName>
</protein>
<dbReference type="RefSeq" id="WP_163489832.1">
    <property type="nucleotide sequence ID" value="NZ_JACVEL010000004.1"/>
</dbReference>
<evidence type="ECO:0000313" key="2">
    <source>
        <dbReference type="Proteomes" id="UP000652681"/>
    </source>
</evidence>
<comment type="caution">
    <text evidence="1">The sequence shown here is derived from an EMBL/GenBank/DDBJ whole genome shotgun (WGS) entry which is preliminary data.</text>
</comment>
<proteinExistence type="predicted"/>
<name>A0A8J6P943_9FLAO</name>
<dbReference type="AlphaFoldDB" id="A0A8J6P943"/>
<dbReference type="PROSITE" id="PS51257">
    <property type="entry name" value="PROKAR_LIPOPROTEIN"/>
    <property type="match status" value="1"/>
</dbReference>
<gene>
    <name evidence="1" type="ORF">H9Y05_08195</name>
</gene>
<accession>A0A8J6P943</accession>
<keyword evidence="2" id="KW-1185">Reference proteome</keyword>
<reference evidence="1" key="1">
    <citation type="submission" date="2020-09" db="EMBL/GenBank/DDBJ databases">
        <title>Taishania pollutisoli gen. nov., sp. nov., Isolated from Tetrabromobisphenol A-Contaminated Soil.</title>
        <authorList>
            <person name="Chen Q."/>
        </authorList>
    </citation>
    <scope>NUCLEOTIDE SEQUENCE</scope>
    <source>
        <strain evidence="1">CZZ-1</strain>
    </source>
</reference>